<evidence type="ECO:0000313" key="2">
    <source>
        <dbReference type="Proteomes" id="UP000501443"/>
    </source>
</evidence>
<protein>
    <submittedName>
        <fullName evidence="1">Uncharacterized protein</fullName>
    </submittedName>
</protein>
<name>A0AAE7DZD2_9VIBR</name>
<sequence length="84" mass="9629">MYGQISSREDANKIYRESRPLLGDLLRQGHAFNSSQVQAIVNVLKELPAYGASRRNFAKLYLKDELSLRKLPTDPSHIPKGHWH</sequence>
<proteinExistence type="predicted"/>
<dbReference type="RefSeq" id="WP_171803114.1">
    <property type="nucleotide sequence ID" value="NZ_CP053543.1"/>
</dbReference>
<gene>
    <name evidence="1" type="ORF">HOO69_21480</name>
</gene>
<evidence type="ECO:0000313" key="1">
    <source>
        <dbReference type="EMBL" id="QJY39113.1"/>
    </source>
</evidence>
<dbReference type="AlphaFoldDB" id="A0AAE7DZD2"/>
<accession>A0AAE7DZD2</accession>
<organism evidence="1 2">
    <name type="scientific">Vibrio europaeus</name>
    <dbReference type="NCBI Taxonomy" id="300876"/>
    <lineage>
        <taxon>Bacteria</taxon>
        <taxon>Pseudomonadati</taxon>
        <taxon>Pseudomonadota</taxon>
        <taxon>Gammaproteobacteria</taxon>
        <taxon>Vibrionales</taxon>
        <taxon>Vibrionaceae</taxon>
        <taxon>Vibrio</taxon>
        <taxon>Vibrio oreintalis group</taxon>
    </lineage>
</organism>
<dbReference type="EMBL" id="CP053543">
    <property type="protein sequence ID" value="QJY39113.1"/>
    <property type="molecule type" value="Genomic_DNA"/>
</dbReference>
<reference evidence="1 2" key="1">
    <citation type="submission" date="2020-05" db="EMBL/GenBank/DDBJ databases">
        <title>First description outside Europe of the emergent pathogen for shellfish aquaculture Vibrio europaeus.</title>
        <authorList>
            <person name="Dubert J."/>
            <person name="Rojas R."/>
        </authorList>
    </citation>
    <scope>NUCLEOTIDE SEQUENCE [LARGE SCALE GENOMIC DNA]</scope>
    <source>
        <strain evidence="1 2">NPI-1</strain>
    </source>
</reference>
<dbReference type="Proteomes" id="UP000501443">
    <property type="component" value="Chromosome 2"/>
</dbReference>